<name>A0ABQ6K789_9MICO</name>
<gene>
    <name evidence="4" type="ORF">GCM10025881_14760</name>
</gene>
<dbReference type="PANTHER" id="PTHR43172:SF2">
    <property type="entry name" value="ADENYLOSUCCINATE LYASE C-TERMINAL DOMAIN-CONTAINING PROTEIN"/>
    <property type="match status" value="1"/>
</dbReference>
<dbReference type="Gene3D" id="1.10.40.30">
    <property type="entry name" value="Fumarase/aspartase (C-terminal domain)"/>
    <property type="match status" value="1"/>
</dbReference>
<evidence type="ECO:0000313" key="4">
    <source>
        <dbReference type="EMBL" id="GMA94652.1"/>
    </source>
</evidence>
<evidence type="ECO:0000256" key="2">
    <source>
        <dbReference type="ARBA" id="ARBA00034772"/>
    </source>
</evidence>
<comment type="caution">
    <text evidence="4">The sequence shown here is derived from an EMBL/GenBank/DDBJ whole genome shotgun (WGS) entry which is preliminary data.</text>
</comment>
<dbReference type="Proteomes" id="UP001157034">
    <property type="component" value="Unassembled WGS sequence"/>
</dbReference>
<protein>
    <submittedName>
        <fullName evidence="4">Adenylosuccinate lyase</fullName>
    </submittedName>
</protein>
<evidence type="ECO:0000259" key="3">
    <source>
        <dbReference type="SMART" id="SM00998"/>
    </source>
</evidence>
<dbReference type="InterPro" id="IPR019468">
    <property type="entry name" value="AdenyloSucc_lyase_C"/>
</dbReference>
<dbReference type="InterPro" id="IPR008948">
    <property type="entry name" value="L-Aspartase-like"/>
</dbReference>
<dbReference type="PRINTS" id="PR00149">
    <property type="entry name" value="FUMRATELYASE"/>
</dbReference>
<dbReference type="PRINTS" id="PR00145">
    <property type="entry name" value="ARGSUCLYASE"/>
</dbReference>
<dbReference type="SMART" id="SM00998">
    <property type="entry name" value="ADSL_C"/>
    <property type="match status" value="1"/>
</dbReference>
<sequence length="340" mass="36443">MDTGLVLQLTAASDHLIGLLDRIGDLLAQRAVEHVRDIMPGRTHAMHAVPTTFGAKLAGYLDDFTHHRARAIQTRRGVATISLYGAGGTSAAYGEQSQQIRRLAAAELGLEAGDVPWHVSRGRLAEWAQSWILTIGTAARFAREVIDLSRNEIAEVSERQGHHRGASSTMPQKRNPITSETIVGCSIIAGALSAAVARIMEPGHERAAGEWHAEWFVLPTLASLAGASLSGMVDLVTGMQIDADRMRADLDLDHGLIMAEAYMIGLAPAFGRERAHDVVYEAAQTSRSENIGLLDALVRTVPRDQLDAVHSIDPAAYVGEAPHVVETAVAAWTAGKGPVR</sequence>
<reference evidence="5" key="1">
    <citation type="journal article" date="2019" name="Int. J. Syst. Evol. Microbiol.">
        <title>The Global Catalogue of Microorganisms (GCM) 10K type strain sequencing project: providing services to taxonomists for standard genome sequencing and annotation.</title>
        <authorList>
            <consortium name="The Broad Institute Genomics Platform"/>
            <consortium name="The Broad Institute Genome Sequencing Center for Infectious Disease"/>
            <person name="Wu L."/>
            <person name="Ma J."/>
        </authorList>
    </citation>
    <scope>NUCLEOTIDE SEQUENCE [LARGE SCALE GENOMIC DNA]</scope>
    <source>
        <strain evidence="5">NBRC 108894</strain>
    </source>
</reference>
<evidence type="ECO:0000256" key="1">
    <source>
        <dbReference type="ARBA" id="ARBA00023239"/>
    </source>
</evidence>
<dbReference type="EMBL" id="BSVB01000001">
    <property type="protein sequence ID" value="GMA94652.1"/>
    <property type="molecule type" value="Genomic_DNA"/>
</dbReference>
<dbReference type="InterPro" id="IPR022761">
    <property type="entry name" value="Fumarate_lyase_N"/>
</dbReference>
<dbReference type="Gene3D" id="1.20.200.10">
    <property type="entry name" value="Fumarase/aspartase (Central domain)"/>
    <property type="match status" value="1"/>
</dbReference>
<dbReference type="InterPro" id="IPR000362">
    <property type="entry name" value="Fumarate_lyase_fam"/>
</dbReference>
<proteinExistence type="inferred from homology"/>
<dbReference type="Pfam" id="PF00206">
    <property type="entry name" value="Lyase_1"/>
    <property type="match status" value="1"/>
</dbReference>
<organism evidence="4 5">
    <name type="scientific">Pseudolysinimonas kribbensis</name>
    <dbReference type="NCBI Taxonomy" id="433641"/>
    <lineage>
        <taxon>Bacteria</taxon>
        <taxon>Bacillati</taxon>
        <taxon>Actinomycetota</taxon>
        <taxon>Actinomycetes</taxon>
        <taxon>Micrococcales</taxon>
        <taxon>Microbacteriaceae</taxon>
        <taxon>Pseudolysinimonas</taxon>
    </lineage>
</organism>
<keyword evidence="5" id="KW-1185">Reference proteome</keyword>
<keyword evidence="1 4" id="KW-0456">Lyase</keyword>
<feature type="domain" description="Adenylosuccinate lyase C-terminal" evidence="3">
    <location>
        <begin position="254"/>
        <end position="329"/>
    </location>
</feature>
<accession>A0ABQ6K789</accession>
<dbReference type="Pfam" id="PF10397">
    <property type="entry name" value="ADSL_C"/>
    <property type="match status" value="1"/>
</dbReference>
<dbReference type="GO" id="GO:0016829">
    <property type="term" value="F:lyase activity"/>
    <property type="evidence" value="ECO:0007669"/>
    <property type="project" value="UniProtKB-KW"/>
</dbReference>
<comment type="similarity">
    <text evidence="2">Belongs to the class-II fumarase/aspartase family.</text>
</comment>
<evidence type="ECO:0000313" key="5">
    <source>
        <dbReference type="Proteomes" id="UP001157034"/>
    </source>
</evidence>
<dbReference type="PANTHER" id="PTHR43172">
    <property type="entry name" value="ADENYLOSUCCINATE LYASE"/>
    <property type="match status" value="1"/>
</dbReference>
<dbReference type="SUPFAM" id="SSF48557">
    <property type="entry name" value="L-aspartase-like"/>
    <property type="match status" value="1"/>
</dbReference>